<organism evidence="2 3">
    <name type="scientific">Luteimonas endophytica</name>
    <dbReference type="NCBI Taxonomy" id="3042023"/>
    <lineage>
        <taxon>Bacteria</taxon>
        <taxon>Pseudomonadati</taxon>
        <taxon>Pseudomonadota</taxon>
        <taxon>Gammaproteobacteria</taxon>
        <taxon>Lysobacterales</taxon>
        <taxon>Lysobacteraceae</taxon>
        <taxon>Luteimonas</taxon>
    </lineage>
</organism>
<reference evidence="2 3" key="1">
    <citation type="submission" date="2023-04" db="EMBL/GenBank/DDBJ databases">
        <title>Luteimonas endophyticus RD2P54.</title>
        <authorList>
            <person name="Sun J.-Q."/>
        </authorList>
    </citation>
    <scope>NUCLEOTIDE SEQUENCE [LARGE SCALE GENOMIC DNA]</scope>
    <source>
        <strain evidence="2 3">RD2P54</strain>
    </source>
</reference>
<proteinExistence type="predicted"/>
<dbReference type="EMBL" id="JARXRM010000012">
    <property type="protein sequence ID" value="MDH5821915.1"/>
    <property type="molecule type" value="Genomic_DNA"/>
</dbReference>
<dbReference type="RefSeq" id="WP_280572722.1">
    <property type="nucleotide sequence ID" value="NZ_JARXRM010000012.1"/>
</dbReference>
<gene>
    <name evidence="2" type="ORF">QFW77_02755</name>
</gene>
<accession>A0ABT6J5P8</accession>
<name>A0ABT6J5P8_9GAMM</name>
<protein>
    <submittedName>
        <fullName evidence="2">Uncharacterized protein</fullName>
    </submittedName>
</protein>
<sequence>MAEAVTPSRNACDGEHRAGSVADTPPNRLAFGITLDQVDQLDGLLRTITATGDVIAIGTAPLDDHSLPALGEVIFSAAREARGLLDQVYAQRLAPAAAVDAPAVPQADRPAFASELHARLLHARSLLQVMKAAAAHRADGAEDIAAGCQAAAEVLGGVVEGLEMQFGVVPEEVGSRL</sequence>
<keyword evidence="3" id="KW-1185">Reference proteome</keyword>
<evidence type="ECO:0000256" key="1">
    <source>
        <dbReference type="SAM" id="MobiDB-lite"/>
    </source>
</evidence>
<evidence type="ECO:0000313" key="2">
    <source>
        <dbReference type="EMBL" id="MDH5821915.1"/>
    </source>
</evidence>
<feature type="region of interest" description="Disordered" evidence="1">
    <location>
        <begin position="1"/>
        <end position="23"/>
    </location>
</feature>
<dbReference type="Proteomes" id="UP001156940">
    <property type="component" value="Unassembled WGS sequence"/>
</dbReference>
<comment type="caution">
    <text evidence="2">The sequence shown here is derived from an EMBL/GenBank/DDBJ whole genome shotgun (WGS) entry which is preliminary data.</text>
</comment>
<evidence type="ECO:0000313" key="3">
    <source>
        <dbReference type="Proteomes" id="UP001156940"/>
    </source>
</evidence>